<dbReference type="InterPro" id="IPR000888">
    <property type="entry name" value="RmlC-like"/>
</dbReference>
<dbReference type="NCBIfam" id="TIGR01221">
    <property type="entry name" value="rmlC"/>
    <property type="match status" value="1"/>
</dbReference>
<dbReference type="SUPFAM" id="SSF51182">
    <property type="entry name" value="RmlC-like cupins"/>
    <property type="match status" value="1"/>
</dbReference>
<comment type="subunit">
    <text evidence="7">Homodimer.</text>
</comment>
<dbReference type="Proteomes" id="UP000295197">
    <property type="component" value="Unassembled WGS sequence"/>
</dbReference>
<dbReference type="GO" id="GO:0008830">
    <property type="term" value="F:dTDP-4-dehydrorhamnose 3,5-epimerase activity"/>
    <property type="evidence" value="ECO:0007669"/>
    <property type="project" value="UniProtKB-UniRule"/>
</dbReference>
<dbReference type="AlphaFoldDB" id="A0A4R3VW06"/>
<feature type="site" description="Participates in a stacking interaction with the thymidine ring of dTDP-4-oxo-6-deoxyglucose" evidence="6">
    <location>
        <position position="138"/>
    </location>
</feature>
<gene>
    <name evidence="8" type="ORF">EDC17_103219</name>
</gene>
<dbReference type="OrthoDB" id="9800680at2"/>
<keyword evidence="7" id="KW-0413">Isomerase</keyword>
<evidence type="ECO:0000256" key="5">
    <source>
        <dbReference type="PIRSR" id="PIRSR600888-1"/>
    </source>
</evidence>
<dbReference type="GO" id="GO:0000271">
    <property type="term" value="P:polysaccharide biosynthetic process"/>
    <property type="evidence" value="ECO:0007669"/>
    <property type="project" value="TreeGrafter"/>
</dbReference>
<evidence type="ECO:0000256" key="6">
    <source>
        <dbReference type="PIRSR" id="PIRSR600888-3"/>
    </source>
</evidence>
<name>A0A4R3VW06_9SPHI</name>
<evidence type="ECO:0000313" key="9">
    <source>
        <dbReference type="Proteomes" id="UP000295197"/>
    </source>
</evidence>
<dbReference type="Pfam" id="PF00908">
    <property type="entry name" value="dTDP_sugar_isom"/>
    <property type="match status" value="1"/>
</dbReference>
<comment type="pathway">
    <text evidence="7">Carbohydrate biosynthesis; dTDP-L-rhamnose biosynthesis.</text>
</comment>
<accession>A0A4R3VW06</accession>
<dbReference type="CDD" id="cd00438">
    <property type="entry name" value="cupin_RmlC"/>
    <property type="match status" value="1"/>
</dbReference>
<feature type="active site" description="Proton donor" evidence="5">
    <location>
        <position position="132"/>
    </location>
</feature>
<evidence type="ECO:0000256" key="4">
    <source>
        <dbReference type="ARBA" id="ARBA00019595"/>
    </source>
</evidence>
<keyword evidence="9" id="KW-1185">Reference proteome</keyword>
<comment type="caution">
    <text evidence="8">The sequence shown here is derived from an EMBL/GenBank/DDBJ whole genome shotgun (WGS) entry which is preliminary data.</text>
</comment>
<feature type="active site" description="Proton acceptor" evidence="5">
    <location>
        <position position="62"/>
    </location>
</feature>
<dbReference type="EMBL" id="SMBZ01000032">
    <property type="protein sequence ID" value="TCV10487.1"/>
    <property type="molecule type" value="Genomic_DNA"/>
</dbReference>
<comment type="catalytic activity">
    <reaction evidence="1 7">
        <text>dTDP-4-dehydro-6-deoxy-alpha-D-glucose = dTDP-4-dehydro-beta-L-rhamnose</text>
        <dbReference type="Rhea" id="RHEA:16969"/>
        <dbReference type="ChEBI" id="CHEBI:57649"/>
        <dbReference type="ChEBI" id="CHEBI:62830"/>
        <dbReference type="EC" id="5.1.3.13"/>
    </reaction>
</comment>
<comment type="similarity">
    <text evidence="7">Belongs to the dTDP-4-dehydrorhamnose 3,5-epimerase family.</text>
</comment>
<evidence type="ECO:0000256" key="2">
    <source>
        <dbReference type="ARBA" id="ARBA00001997"/>
    </source>
</evidence>
<evidence type="ECO:0000313" key="8">
    <source>
        <dbReference type="EMBL" id="TCV10487.1"/>
    </source>
</evidence>
<reference evidence="8 9" key="1">
    <citation type="submission" date="2019-03" db="EMBL/GenBank/DDBJ databases">
        <title>Genomic Encyclopedia of Type Strains, Phase IV (KMG-IV): sequencing the most valuable type-strain genomes for metagenomic binning, comparative biology and taxonomic classification.</title>
        <authorList>
            <person name="Goeker M."/>
        </authorList>
    </citation>
    <scope>NUCLEOTIDE SEQUENCE [LARGE SCALE GENOMIC DNA]</scope>
    <source>
        <strain evidence="8 9">DSM 22362</strain>
    </source>
</reference>
<dbReference type="PANTHER" id="PTHR21047:SF2">
    <property type="entry name" value="THYMIDINE DIPHOSPHO-4-KETO-RHAMNOSE 3,5-EPIMERASE"/>
    <property type="match status" value="1"/>
</dbReference>
<proteinExistence type="inferred from homology"/>
<dbReference type="UniPathway" id="UPA00124"/>
<dbReference type="GO" id="GO:0005829">
    <property type="term" value="C:cytosol"/>
    <property type="evidence" value="ECO:0007669"/>
    <property type="project" value="TreeGrafter"/>
</dbReference>
<dbReference type="InterPro" id="IPR011051">
    <property type="entry name" value="RmlC_Cupin_sf"/>
</dbReference>
<comment type="function">
    <text evidence="2 7">Catalyzes the epimerization of the C3' and C5'positions of dTDP-6-deoxy-D-xylo-4-hexulose, forming dTDP-6-deoxy-L-lyxo-4-hexulose.</text>
</comment>
<dbReference type="PANTHER" id="PTHR21047">
    <property type="entry name" value="DTDP-6-DEOXY-D-GLUCOSE-3,5 EPIMERASE"/>
    <property type="match status" value="1"/>
</dbReference>
<dbReference type="EC" id="5.1.3.13" evidence="3 7"/>
<dbReference type="InterPro" id="IPR014710">
    <property type="entry name" value="RmlC-like_jellyroll"/>
</dbReference>
<dbReference type="Gene3D" id="2.60.120.10">
    <property type="entry name" value="Jelly Rolls"/>
    <property type="match status" value="1"/>
</dbReference>
<organism evidence="8 9">
    <name type="scientific">Sphingobacterium alimentarium</name>
    <dbReference type="NCBI Taxonomy" id="797292"/>
    <lineage>
        <taxon>Bacteria</taxon>
        <taxon>Pseudomonadati</taxon>
        <taxon>Bacteroidota</taxon>
        <taxon>Sphingobacteriia</taxon>
        <taxon>Sphingobacteriales</taxon>
        <taxon>Sphingobacteriaceae</taxon>
        <taxon>Sphingobacterium</taxon>
    </lineage>
</organism>
<evidence type="ECO:0000256" key="1">
    <source>
        <dbReference type="ARBA" id="ARBA00001298"/>
    </source>
</evidence>
<dbReference type="GO" id="GO:0019305">
    <property type="term" value="P:dTDP-rhamnose biosynthetic process"/>
    <property type="evidence" value="ECO:0007669"/>
    <property type="project" value="UniProtKB-UniRule"/>
</dbReference>
<evidence type="ECO:0000256" key="3">
    <source>
        <dbReference type="ARBA" id="ARBA00012098"/>
    </source>
</evidence>
<protein>
    <recommendedName>
        <fullName evidence="4 7">dTDP-4-dehydrorhamnose 3,5-epimerase</fullName>
        <ecNumber evidence="3 7">5.1.3.13</ecNumber>
    </recommendedName>
    <alternativeName>
        <fullName evidence="7">Thymidine diphospho-4-keto-rhamnose 3,5-epimerase</fullName>
    </alternativeName>
</protein>
<sequence length="182" mass="20305">MKVTETKLAGCFILEPAVFGDSRGYFFESFNEATFNNLTGTETKFVQDNQSYSTRGVLRGLHAQGGEHAQAKLVRVLEGEVIDVAVDVRPGSPTYGQYVAVKLSAENKLQLFIPRGFLHGFAVLSETATFFYKCDNFYNKESECGIHPFDADVAVDWELPLEEIQLSDKDKQAPSFKEVFGQ</sequence>
<evidence type="ECO:0000256" key="7">
    <source>
        <dbReference type="RuleBase" id="RU364069"/>
    </source>
</evidence>
<dbReference type="RefSeq" id="WP_132778220.1">
    <property type="nucleotide sequence ID" value="NZ_SMBZ01000032.1"/>
</dbReference>